<proteinExistence type="predicted"/>
<name>A0ABX8X641_9CYAN</name>
<dbReference type="PANTHER" id="PTHR34235:SF4">
    <property type="entry name" value="SLR0291 PROTEIN"/>
    <property type="match status" value="1"/>
</dbReference>
<sequence length="153" mass="18186">MVIARFLFMNNSLYEQDFVLWTEQQAKTIQNQALDAIDWVHIQEEISALGRSEKQALQNRLEVLLEHLLKRCYVNSVYDNRGWELTIKEQRKQIRRLVKVSPSLKNYFTEIFPETWEDALSDVQDIYPSIVFPENCPFPEDIDSLLTDAFWEK</sequence>
<accession>A0ABX8X641</accession>
<protein>
    <submittedName>
        <fullName evidence="1">DUF29 domain-containing protein</fullName>
    </submittedName>
</protein>
<organism evidence="1 2">
    <name type="scientific">Sphaerospermopsis torques-reginae ITEP-024</name>
    <dbReference type="NCBI Taxonomy" id="984208"/>
    <lineage>
        <taxon>Bacteria</taxon>
        <taxon>Bacillati</taxon>
        <taxon>Cyanobacteriota</taxon>
        <taxon>Cyanophyceae</taxon>
        <taxon>Nostocales</taxon>
        <taxon>Aphanizomenonaceae</taxon>
        <taxon>Sphaerospermopsis</taxon>
        <taxon>Sphaerospermopsis torques-reginae</taxon>
    </lineage>
</organism>
<keyword evidence="2" id="KW-1185">Reference proteome</keyword>
<gene>
    <name evidence="1" type="ORF">K2F26_05925</name>
</gene>
<evidence type="ECO:0000313" key="1">
    <source>
        <dbReference type="EMBL" id="QYX34116.1"/>
    </source>
</evidence>
<dbReference type="Proteomes" id="UP000826540">
    <property type="component" value="Chromosome"/>
</dbReference>
<dbReference type="PANTHER" id="PTHR34235">
    <property type="entry name" value="SLR1203 PROTEIN-RELATED"/>
    <property type="match status" value="1"/>
</dbReference>
<dbReference type="Gene3D" id="1.20.1220.20">
    <property type="entry name" value="Uncharcterised protein PF01724"/>
    <property type="match status" value="1"/>
</dbReference>
<dbReference type="EMBL" id="CP080598">
    <property type="protein sequence ID" value="QYX34116.1"/>
    <property type="molecule type" value="Genomic_DNA"/>
</dbReference>
<reference evidence="1 2" key="1">
    <citation type="journal article" date="2022" name="J. Am. Chem. Soc.">
        <title>Biosynthesis of Guanitoxin Enables Global Environmental Detection in Freshwater Cyanobacteria.</title>
        <authorList>
            <person name="Lima S.T."/>
            <person name="Fallon T.R."/>
            <person name="Cordoza J.L."/>
            <person name="Chekan J.R."/>
            <person name="Delbaje E."/>
            <person name="Hopiavuori A.R."/>
            <person name="Alvarenga D.O."/>
            <person name="Wood S.M."/>
            <person name="Luhavaya H."/>
            <person name="Baumgartner J.T."/>
            <person name="Dorr F.A."/>
            <person name="Etchegaray A."/>
            <person name="Pinto E."/>
            <person name="McKinnie S.M.K."/>
            <person name="Fiore M.F."/>
            <person name="Moore B.S."/>
        </authorList>
    </citation>
    <scope>NUCLEOTIDE SEQUENCE [LARGE SCALE GENOMIC DNA]</scope>
    <source>
        <strain evidence="1 2">ITEP-024</strain>
    </source>
</reference>
<dbReference type="InterPro" id="IPR002636">
    <property type="entry name" value="DUF29"/>
</dbReference>
<evidence type="ECO:0000313" key="2">
    <source>
        <dbReference type="Proteomes" id="UP000826540"/>
    </source>
</evidence>
<dbReference type="Pfam" id="PF01724">
    <property type="entry name" value="DUF29"/>
    <property type="match status" value="1"/>
</dbReference>